<sequence length="279" mass="30988">MSSLIARSLSIYQNQGAKTLLKRAFKKARRDAYYRTMSIRGECSLTLEGWTVRFSAPSVAMVERNHERFNSEKEELADFLDEIRADDVVYDIGANTGLYSLFAANECPDGNVIAFEPYPPNLDLLKQDISRNGFEHIEVIEMALSNSVGTIGFSQPKESDIGYGSSAIGPGDNKDTIEVPTTTGDQLIDDGEIPPPNVVKIDVEGAEPLVIDGLERALSAPSCRVVYCEVHLPGNERRPSVEDFDSSATDIRNRFEEFGFTAEKLPRGDRAELFYKFSK</sequence>
<feature type="domain" description="Methyltransferase FkbM" evidence="1">
    <location>
        <begin position="91"/>
        <end position="260"/>
    </location>
</feature>
<dbReference type="EMBL" id="CP002839">
    <property type="protein sequence ID" value="AEH36952.1"/>
    <property type="molecule type" value="Genomic_DNA"/>
</dbReference>
<dbReference type="CDD" id="cd02440">
    <property type="entry name" value="AdoMet_MTases"/>
    <property type="match status" value="1"/>
</dbReference>
<name>F8D8C2_HALXS</name>
<proteinExistence type="predicted"/>
<dbReference type="InterPro" id="IPR006342">
    <property type="entry name" value="FkbM_mtfrase"/>
</dbReference>
<evidence type="ECO:0000259" key="1">
    <source>
        <dbReference type="Pfam" id="PF05050"/>
    </source>
</evidence>
<dbReference type="InterPro" id="IPR052514">
    <property type="entry name" value="SAM-dependent_MTase"/>
</dbReference>
<dbReference type="AlphaFoldDB" id="F8D8C2"/>
<dbReference type="NCBIfam" id="TIGR01444">
    <property type="entry name" value="fkbM_fam"/>
    <property type="match status" value="1"/>
</dbReference>
<dbReference type="KEGG" id="hxa:Halxa_2329"/>
<evidence type="ECO:0000313" key="2">
    <source>
        <dbReference type="EMBL" id="AEH36952.1"/>
    </source>
</evidence>
<accession>F8D8C2</accession>
<dbReference type="PANTHER" id="PTHR34203">
    <property type="entry name" value="METHYLTRANSFERASE, FKBM FAMILY PROTEIN"/>
    <property type="match status" value="1"/>
</dbReference>
<dbReference type="Proteomes" id="UP000006794">
    <property type="component" value="Chromosome"/>
</dbReference>
<dbReference type="eggNOG" id="arCOG01402">
    <property type="taxonomic scope" value="Archaea"/>
</dbReference>
<dbReference type="SUPFAM" id="SSF53335">
    <property type="entry name" value="S-adenosyl-L-methionine-dependent methyltransferases"/>
    <property type="match status" value="1"/>
</dbReference>
<protein>
    <submittedName>
        <fullName evidence="2">Methyltransferase FkbM family</fullName>
    </submittedName>
</protein>
<dbReference type="PANTHER" id="PTHR34203:SF15">
    <property type="entry name" value="SLL1173 PROTEIN"/>
    <property type="match status" value="1"/>
</dbReference>
<dbReference type="GO" id="GO:0032259">
    <property type="term" value="P:methylation"/>
    <property type="evidence" value="ECO:0007669"/>
    <property type="project" value="UniProtKB-KW"/>
</dbReference>
<dbReference type="STRING" id="797210.Halxa_2329"/>
<keyword evidence="2" id="KW-0489">Methyltransferase</keyword>
<evidence type="ECO:0000313" key="3">
    <source>
        <dbReference type="Proteomes" id="UP000006794"/>
    </source>
</evidence>
<organism evidence="2 3">
    <name type="scientific">Halopiger xanaduensis (strain DSM 18323 / JCM 14033 / SH-6)</name>
    <dbReference type="NCBI Taxonomy" id="797210"/>
    <lineage>
        <taxon>Archaea</taxon>
        <taxon>Methanobacteriati</taxon>
        <taxon>Methanobacteriota</taxon>
        <taxon>Stenosarchaea group</taxon>
        <taxon>Halobacteria</taxon>
        <taxon>Halobacteriales</taxon>
        <taxon>Natrialbaceae</taxon>
        <taxon>Halopiger</taxon>
    </lineage>
</organism>
<gene>
    <name evidence="2" type="ordered locus">Halxa_2329</name>
</gene>
<dbReference type="InterPro" id="IPR029063">
    <property type="entry name" value="SAM-dependent_MTases_sf"/>
</dbReference>
<reference evidence="2 3" key="1">
    <citation type="journal article" date="2012" name="Stand. Genomic Sci.">
        <title>Complete genome sequence of Halopiger xanaduensis type strain (SH-6(T)).</title>
        <authorList>
            <person name="Anderson I."/>
            <person name="Tindall B.J."/>
            <person name="Rohde M."/>
            <person name="Lucas S."/>
            <person name="Han J."/>
            <person name="Lapidus A."/>
            <person name="Cheng J.F."/>
            <person name="Goodwin L."/>
            <person name="Pitluck S."/>
            <person name="Peters L."/>
            <person name="Pati A."/>
            <person name="Mikhailova N."/>
            <person name="Pagani I."/>
            <person name="Teshima H."/>
            <person name="Han C."/>
            <person name="Tapia R."/>
            <person name="Land M."/>
            <person name="Woyke T."/>
            <person name="Klenk H.P."/>
            <person name="Kyrpides N."/>
            <person name="Ivanova N."/>
        </authorList>
    </citation>
    <scope>NUCLEOTIDE SEQUENCE [LARGE SCALE GENOMIC DNA]</scope>
    <source>
        <strain evidence="3">DSM 18323 / JCM 14033 / SH-6</strain>
    </source>
</reference>
<dbReference type="GO" id="GO:0008168">
    <property type="term" value="F:methyltransferase activity"/>
    <property type="evidence" value="ECO:0007669"/>
    <property type="project" value="UniProtKB-KW"/>
</dbReference>
<dbReference type="Pfam" id="PF05050">
    <property type="entry name" value="Methyltransf_21"/>
    <property type="match status" value="1"/>
</dbReference>
<keyword evidence="2" id="KW-0808">Transferase</keyword>
<dbReference type="HOGENOM" id="CLU_081183_0_0_2"/>
<keyword evidence="3" id="KW-1185">Reference proteome</keyword>
<dbReference type="Gene3D" id="3.40.50.150">
    <property type="entry name" value="Vaccinia Virus protein VP39"/>
    <property type="match status" value="1"/>
</dbReference>